<evidence type="ECO:0000313" key="2">
    <source>
        <dbReference type="Proteomes" id="UP001186974"/>
    </source>
</evidence>
<feature type="non-terminal residue" evidence="1">
    <location>
        <position position="1"/>
    </location>
</feature>
<reference evidence="1" key="1">
    <citation type="submission" date="2024-09" db="EMBL/GenBank/DDBJ databases">
        <title>Black Yeasts Isolated from many extreme environments.</title>
        <authorList>
            <person name="Coleine C."/>
            <person name="Stajich J.E."/>
            <person name="Selbmann L."/>
        </authorList>
    </citation>
    <scope>NUCLEOTIDE SEQUENCE</scope>
    <source>
        <strain evidence="1">CCFEE 5737</strain>
    </source>
</reference>
<accession>A0ACC3D215</accession>
<protein>
    <submittedName>
        <fullName evidence="1">Uncharacterized protein</fullName>
    </submittedName>
</protein>
<gene>
    <name evidence="1" type="ORF">LTS18_008040</name>
</gene>
<dbReference type="Proteomes" id="UP001186974">
    <property type="component" value="Unassembled WGS sequence"/>
</dbReference>
<name>A0ACC3D215_9PEZI</name>
<proteinExistence type="predicted"/>
<comment type="caution">
    <text evidence="1">The sequence shown here is derived from an EMBL/GenBank/DDBJ whole genome shotgun (WGS) entry which is preliminary data.</text>
</comment>
<keyword evidence="2" id="KW-1185">Reference proteome</keyword>
<organism evidence="1 2">
    <name type="scientific">Coniosporium uncinatum</name>
    <dbReference type="NCBI Taxonomy" id="93489"/>
    <lineage>
        <taxon>Eukaryota</taxon>
        <taxon>Fungi</taxon>
        <taxon>Dikarya</taxon>
        <taxon>Ascomycota</taxon>
        <taxon>Pezizomycotina</taxon>
        <taxon>Dothideomycetes</taxon>
        <taxon>Dothideomycetes incertae sedis</taxon>
        <taxon>Coniosporium</taxon>
    </lineage>
</organism>
<sequence>QFNDDLPLVAQDDTNPNILALINEYQGVLNRNESMACNLGARPLGPILIKKFERLFDSPPKIVKSHGKDGTTVTWLDVVEFARSKPEQFSLSQMSEGVRVCQFYTKQCRVQISEDDFVLINSGIPRKMIPPQPIMEDEEKELGTLEILESNLVKITHQADKVAAHARQLNHKLKHRKQAILERRATEPTVSGREGSPSNVALMNGTNGAQQGQLGFHPVNATVNGEVTGGSRQTGVSKETIADLKSKFFTLKDRSWQEPGFHYQHSGQLRRPAALAPPDGPRAARPSVSRESMSMRSVYPDPTEDPHSSSSPYQTNPAYPASHPSAVPIPQTPSSLLPLHGSGQGSRGTSTGVHGERDDGGPFKAQMVAHMESLAKGERIMPPCDRCRRLHMDCVKNLTACLGCTKKHAKCSWKEVRESELHRGPPDASVGYYARPESEQHYDPNLYAHHPDDRSMGMTAERDEEVLRAALTQANQRHPLEEQAVNLRELAGAAVDSQTALAIELAERRLQRIHTPPGQASVGQIPFASHYQAPEARMMSAEAREQAEYNFPWNRGRDQQEPETHPHYAQSSHQQYPVQAAQQANALSEGHTGPHTPEEVHQEQVQEHVEPQSKYPELPDQEHGRREDGDGES</sequence>
<evidence type="ECO:0000313" key="1">
    <source>
        <dbReference type="EMBL" id="KAK3060661.1"/>
    </source>
</evidence>
<dbReference type="EMBL" id="JAWDJW010008390">
    <property type="protein sequence ID" value="KAK3060661.1"/>
    <property type="molecule type" value="Genomic_DNA"/>
</dbReference>